<accession>A0ABU7YVA8</accession>
<evidence type="ECO:0000256" key="1">
    <source>
        <dbReference type="ARBA" id="ARBA00022763"/>
    </source>
</evidence>
<dbReference type="InterPro" id="IPR001126">
    <property type="entry name" value="UmuC"/>
</dbReference>
<dbReference type="InterPro" id="IPR050356">
    <property type="entry name" value="SulA_CellDiv_inhibitor"/>
</dbReference>
<comment type="caution">
    <text evidence="3">The sequence shown here is derived from an EMBL/GenBank/DDBJ whole genome shotgun (WGS) entry which is preliminary data.</text>
</comment>
<dbReference type="InterPro" id="IPR043502">
    <property type="entry name" value="DNA/RNA_pol_sf"/>
</dbReference>
<dbReference type="PANTHER" id="PTHR35369">
    <property type="entry name" value="BLR3025 PROTEIN-RELATED"/>
    <property type="match status" value="1"/>
</dbReference>
<organism evidence="3 4">
    <name type="scientific">Novilysobacter erysipheiresistens</name>
    <dbReference type="NCBI Taxonomy" id="1749332"/>
    <lineage>
        <taxon>Bacteria</taxon>
        <taxon>Pseudomonadati</taxon>
        <taxon>Pseudomonadota</taxon>
        <taxon>Gammaproteobacteria</taxon>
        <taxon>Lysobacterales</taxon>
        <taxon>Lysobacteraceae</taxon>
        <taxon>Novilysobacter</taxon>
    </lineage>
</organism>
<dbReference type="RefSeq" id="WP_332614345.1">
    <property type="nucleotide sequence ID" value="NZ_JAXGFP010000001.1"/>
</dbReference>
<keyword evidence="4" id="KW-1185">Reference proteome</keyword>
<evidence type="ECO:0000313" key="3">
    <source>
        <dbReference type="EMBL" id="MEG3182867.1"/>
    </source>
</evidence>
<dbReference type="CDD" id="cd03468">
    <property type="entry name" value="PolY_like"/>
    <property type="match status" value="1"/>
</dbReference>
<sequence>MLWACILLPQLALDGVLRRHPDPDAPLALVTGPAQRRVLRAVNTAAKTAGLRPGQSLGAAQAICSRFSAIEHDPAEVERWHDFLAAWAYRYSSLVNRTMPSALLLEVEASFKLFGPWPRFEAQLRADLTELGFRHRITLAPNPYAARALANVHDGLAITDEMPLHNALGQLPVERSGLAPEVATSLNRMGLRKLRQVFALPRAALGKRIGKDALAHLDRLTGALPTPLRYYQPPDSFASKIELNYDVESSQALLFPLRRLTADLAAYLAGRDGGVQRFTLVLEHERCADSELVIGLLAPERNPAMLFELARGRLEQMRVPAPVRAVQLLARELPPFVPAGRDLFDARPQQAVPWEQLRERLRARLGDDAVHGLAIRADHRPERAWQDQPTRGVTAPPVPRPGWLLPHPAPLRDHRLRILAGPERIETGWWDGDVRRDYYLVETSLGQRAWAFRPAGDPALDGRADGFMLHGWFG</sequence>
<reference evidence="3 4" key="1">
    <citation type="journal article" date="2016" name="Int. J. Syst. Evol. Microbiol.">
        <title>Lysobacter erysipheiresistens sp. nov., an antagonist of powdery mildew, isolated from tobacco-cultivated soil.</title>
        <authorList>
            <person name="Xie B."/>
            <person name="Li T."/>
            <person name="Lin X."/>
            <person name="Wang C.J."/>
            <person name="Chen Y.J."/>
            <person name="Liu W.J."/>
            <person name="Zhao Z.W."/>
        </authorList>
    </citation>
    <scope>NUCLEOTIDE SEQUENCE [LARGE SCALE GENOMIC DNA]</scope>
    <source>
        <strain evidence="3 4">RS-LYSO-3</strain>
    </source>
</reference>
<gene>
    <name evidence="3" type="ORF">SNE34_02420</name>
</gene>
<evidence type="ECO:0000259" key="2">
    <source>
        <dbReference type="Pfam" id="PF00817"/>
    </source>
</evidence>
<evidence type="ECO:0000313" key="4">
    <source>
        <dbReference type="Proteomes" id="UP001355056"/>
    </source>
</evidence>
<keyword evidence="1" id="KW-0227">DNA damage</keyword>
<name>A0ABU7YVA8_9GAMM</name>
<dbReference type="SUPFAM" id="SSF56672">
    <property type="entry name" value="DNA/RNA polymerases"/>
    <property type="match status" value="1"/>
</dbReference>
<proteinExistence type="predicted"/>
<protein>
    <submittedName>
        <fullName evidence="3">DNA polymerase Y family protein</fullName>
    </submittedName>
</protein>
<dbReference type="Proteomes" id="UP001355056">
    <property type="component" value="Unassembled WGS sequence"/>
</dbReference>
<feature type="domain" description="UmuC" evidence="2">
    <location>
        <begin position="25"/>
        <end position="149"/>
    </location>
</feature>
<dbReference type="Pfam" id="PF00817">
    <property type="entry name" value="IMS"/>
    <property type="match status" value="1"/>
</dbReference>
<dbReference type="EMBL" id="JAXGFP010000001">
    <property type="protein sequence ID" value="MEG3182867.1"/>
    <property type="molecule type" value="Genomic_DNA"/>
</dbReference>
<dbReference type="PANTHER" id="PTHR35369:SF2">
    <property type="entry name" value="BLR3025 PROTEIN"/>
    <property type="match status" value="1"/>
</dbReference>